<dbReference type="Proteomes" id="UP000266723">
    <property type="component" value="Unassembled WGS sequence"/>
</dbReference>
<reference evidence="3" key="2">
    <citation type="submission" date="2019-12" db="EMBL/GenBank/DDBJ databases">
        <authorList>
            <person name="Studholme D.J."/>
            <person name="Sarris P."/>
        </authorList>
    </citation>
    <scope>NUCLEOTIDE SEQUENCE</scope>
    <source>
        <strain evidence="3">PFS-1207/04</strain>
        <tissue evidence="3">Leaf</tissue>
    </source>
</reference>
<proteinExistence type="predicted"/>
<evidence type="ECO:0000256" key="1">
    <source>
        <dbReference type="SAM" id="MobiDB-lite"/>
    </source>
</evidence>
<keyword evidence="4" id="KW-1185">Reference proteome</keyword>
<reference evidence="3 4" key="3">
    <citation type="journal article" date="2020" name="BMC Genomics">
        <title>Intraspecific diversification of the crop wild relative Brassica cretica Lam. using demographic model selection.</title>
        <authorList>
            <person name="Kioukis A."/>
            <person name="Michalopoulou V.A."/>
            <person name="Briers L."/>
            <person name="Pirintsos S."/>
            <person name="Studholme D.J."/>
            <person name="Pavlidis P."/>
            <person name="Sarris P.F."/>
        </authorList>
    </citation>
    <scope>NUCLEOTIDE SEQUENCE [LARGE SCALE GENOMIC DNA]</scope>
    <source>
        <strain evidence="4">cv. PFS-1207/04</strain>
        <strain evidence="3">PFS-1207/04</strain>
    </source>
</reference>
<sequence>MSKARDDLVNLISDLKNLRKRSLKLKTLSSKADSKKTEETLPRLGPLQTVSHLGQKKKLQPTKNPKDELLERCPARGIPAENKQPRYHFPPNPRPDPDLRVPVLEAFWVPSIEYPVSALGTASCSKKWKITDKENLPFFRIWSTSIYSNRQEPTYRRLYKGNPNPRIGDRLFWT</sequence>
<evidence type="ECO:0000313" key="3">
    <source>
        <dbReference type="EMBL" id="KAF3593669.1"/>
    </source>
</evidence>
<evidence type="ECO:0000313" key="4">
    <source>
        <dbReference type="Proteomes" id="UP000266723"/>
    </source>
</evidence>
<feature type="region of interest" description="Disordered" evidence="1">
    <location>
        <begin position="27"/>
        <end position="69"/>
    </location>
</feature>
<dbReference type="AlphaFoldDB" id="A0A3N6PN85"/>
<feature type="compositionally biased region" description="Basic and acidic residues" evidence="1">
    <location>
        <begin position="32"/>
        <end position="41"/>
    </location>
</feature>
<organism evidence="2">
    <name type="scientific">Brassica cretica</name>
    <name type="common">Mustard</name>
    <dbReference type="NCBI Taxonomy" id="69181"/>
    <lineage>
        <taxon>Eukaryota</taxon>
        <taxon>Viridiplantae</taxon>
        <taxon>Streptophyta</taxon>
        <taxon>Embryophyta</taxon>
        <taxon>Tracheophyta</taxon>
        <taxon>Spermatophyta</taxon>
        <taxon>Magnoliopsida</taxon>
        <taxon>eudicotyledons</taxon>
        <taxon>Gunneridae</taxon>
        <taxon>Pentapetalae</taxon>
        <taxon>rosids</taxon>
        <taxon>malvids</taxon>
        <taxon>Brassicales</taxon>
        <taxon>Brassicaceae</taxon>
        <taxon>Brassiceae</taxon>
        <taxon>Brassica</taxon>
    </lineage>
</organism>
<evidence type="ECO:0000313" key="2">
    <source>
        <dbReference type="EMBL" id="KAF2534203.1"/>
    </source>
</evidence>
<comment type="caution">
    <text evidence="2">The sequence shown here is derived from an EMBL/GenBank/DDBJ whole genome shotgun (WGS) entry which is preliminary data.</text>
</comment>
<dbReference type="EMBL" id="QGKY02002305">
    <property type="protein sequence ID" value="KAF2534203.1"/>
    <property type="molecule type" value="Genomic_DNA"/>
</dbReference>
<name>A0A3N6PN85_BRACR</name>
<accession>A0A3N6PN85</accession>
<reference evidence="2" key="1">
    <citation type="submission" date="2019-12" db="EMBL/GenBank/DDBJ databases">
        <title>Genome sequencing and annotation of Brassica cretica.</title>
        <authorList>
            <person name="Studholme D.J."/>
            <person name="Sarris P.F."/>
        </authorList>
    </citation>
    <scope>NUCLEOTIDE SEQUENCE</scope>
    <source>
        <strain evidence="2">PFS-102/07</strain>
        <tissue evidence="2">Leaf</tissue>
    </source>
</reference>
<protein>
    <submittedName>
        <fullName evidence="2">Uncharacterized protein</fullName>
    </submittedName>
</protein>
<gene>
    <name evidence="3" type="ORF">DY000_02022312</name>
    <name evidence="2" type="ORF">F2Q70_00030017</name>
</gene>
<dbReference type="EMBL" id="QGKV02000299">
    <property type="protein sequence ID" value="KAF3593669.1"/>
    <property type="molecule type" value="Genomic_DNA"/>
</dbReference>